<evidence type="ECO:0000313" key="3">
    <source>
        <dbReference type="EMBL" id="CAG9801017.1"/>
    </source>
</evidence>
<dbReference type="InterPro" id="IPR011333">
    <property type="entry name" value="SKP1/BTB/POZ_sf"/>
</dbReference>
<evidence type="ECO:0000313" key="4">
    <source>
        <dbReference type="Proteomes" id="UP001153620"/>
    </source>
</evidence>
<evidence type="ECO:0000259" key="2">
    <source>
        <dbReference type="SMART" id="SM00875"/>
    </source>
</evidence>
<evidence type="ECO:0008006" key="5">
    <source>
        <dbReference type="Google" id="ProtNLM"/>
    </source>
</evidence>
<accession>A0A9N9RMD6</accession>
<dbReference type="Gene3D" id="3.30.710.10">
    <property type="entry name" value="Potassium Channel Kv1.1, Chain A"/>
    <property type="match status" value="1"/>
</dbReference>
<dbReference type="AlphaFoldDB" id="A0A9N9RMD6"/>
<dbReference type="Pfam" id="PF00651">
    <property type="entry name" value="BTB"/>
    <property type="match status" value="1"/>
</dbReference>
<evidence type="ECO:0000259" key="1">
    <source>
        <dbReference type="SMART" id="SM00225"/>
    </source>
</evidence>
<reference evidence="3" key="2">
    <citation type="submission" date="2022-10" db="EMBL/GenBank/DDBJ databases">
        <authorList>
            <consortium name="ENA_rothamsted_submissions"/>
            <consortium name="culmorum"/>
            <person name="King R."/>
        </authorList>
    </citation>
    <scope>NUCLEOTIDE SEQUENCE</scope>
</reference>
<proteinExistence type="predicted"/>
<dbReference type="SMART" id="SM00875">
    <property type="entry name" value="BACK"/>
    <property type="match status" value="1"/>
</dbReference>
<name>A0A9N9RMD6_9DIPT</name>
<dbReference type="SMART" id="SM00225">
    <property type="entry name" value="BTB"/>
    <property type="match status" value="1"/>
</dbReference>
<dbReference type="InterPro" id="IPR011705">
    <property type="entry name" value="BACK"/>
</dbReference>
<feature type="domain" description="BTB" evidence="1">
    <location>
        <begin position="64"/>
        <end position="157"/>
    </location>
</feature>
<dbReference type="OrthoDB" id="6350321at2759"/>
<dbReference type="InterPro" id="IPR000210">
    <property type="entry name" value="BTB/POZ_dom"/>
</dbReference>
<dbReference type="PANTHER" id="PTHR22667">
    <property type="entry name" value="AT01380P-RELATED"/>
    <property type="match status" value="1"/>
</dbReference>
<sequence length="363" mass="43393">MLAKNKNFRENCCNESEMEDEFIKEMSFESLGFEVKSFPKNFACVNYPTFILCIEKFIQKFKFCDTVIAIGKERFNCHFIVIKCFSKHFEKFEKNTTLIELPTDQVTPKAFCEIYEWMLASENHIKRESFAEVFKAVRFLQIDKLLQHLMMIVDDQHIISEREAISIFLEAKRVNAKCLQSFMVGKVSKIFLTFVASKEFLECTLDEALEFFKSNRIAINSEVDMIFTAIRWLLYKWPRRKNNIKEILKKIKFELIVPWQLVEFKKYPQQLGQIFHPIEIQTAIDEALSYQSTRHIQTFEEHSSERLIVSRRIIDDPLWKEFEFERNSNVHVGYNSFRQYLKKLNAFHWTRIECRDNNKILNP</sequence>
<organism evidence="3 4">
    <name type="scientific">Chironomus riparius</name>
    <dbReference type="NCBI Taxonomy" id="315576"/>
    <lineage>
        <taxon>Eukaryota</taxon>
        <taxon>Metazoa</taxon>
        <taxon>Ecdysozoa</taxon>
        <taxon>Arthropoda</taxon>
        <taxon>Hexapoda</taxon>
        <taxon>Insecta</taxon>
        <taxon>Pterygota</taxon>
        <taxon>Neoptera</taxon>
        <taxon>Endopterygota</taxon>
        <taxon>Diptera</taxon>
        <taxon>Nematocera</taxon>
        <taxon>Chironomoidea</taxon>
        <taxon>Chironomidae</taxon>
        <taxon>Chironominae</taxon>
        <taxon>Chironomus</taxon>
    </lineage>
</organism>
<dbReference type="Proteomes" id="UP001153620">
    <property type="component" value="Chromosome 1"/>
</dbReference>
<keyword evidence="4" id="KW-1185">Reference proteome</keyword>
<gene>
    <name evidence="3" type="ORF">CHIRRI_LOCUS3954</name>
</gene>
<protein>
    <recommendedName>
        <fullName evidence="5">BTB domain-containing protein</fullName>
    </recommendedName>
</protein>
<reference evidence="3" key="1">
    <citation type="submission" date="2022-01" db="EMBL/GenBank/DDBJ databases">
        <authorList>
            <person name="King R."/>
        </authorList>
    </citation>
    <scope>NUCLEOTIDE SEQUENCE</scope>
</reference>
<dbReference type="Pfam" id="PF07707">
    <property type="entry name" value="BACK"/>
    <property type="match status" value="1"/>
</dbReference>
<feature type="domain" description="BACK" evidence="2">
    <location>
        <begin position="164"/>
        <end position="265"/>
    </location>
</feature>
<dbReference type="SUPFAM" id="SSF54695">
    <property type="entry name" value="POZ domain"/>
    <property type="match status" value="1"/>
</dbReference>
<dbReference type="Gene3D" id="1.25.40.420">
    <property type="match status" value="1"/>
</dbReference>
<dbReference type="PANTHER" id="PTHR22667:SF0">
    <property type="entry name" value="AT01380P-RELATED"/>
    <property type="match status" value="1"/>
</dbReference>
<dbReference type="EMBL" id="OU895877">
    <property type="protein sequence ID" value="CAG9801017.1"/>
    <property type="molecule type" value="Genomic_DNA"/>
</dbReference>